<feature type="compositionally biased region" description="Basic and acidic residues" evidence="3">
    <location>
        <begin position="443"/>
        <end position="461"/>
    </location>
</feature>
<feature type="compositionally biased region" description="Basic and acidic residues" evidence="3">
    <location>
        <begin position="259"/>
        <end position="283"/>
    </location>
</feature>
<keyword evidence="4" id="KW-0812">Transmembrane</keyword>
<dbReference type="SMART" id="SM00160">
    <property type="entry name" value="RanBD"/>
    <property type="match status" value="1"/>
</dbReference>
<dbReference type="GO" id="GO:0005634">
    <property type="term" value="C:nucleus"/>
    <property type="evidence" value="ECO:0007669"/>
    <property type="project" value="UniProtKB-SubCell"/>
</dbReference>
<feature type="region of interest" description="Disordered" evidence="3">
    <location>
        <begin position="420"/>
        <end position="461"/>
    </location>
</feature>
<evidence type="ECO:0000259" key="5">
    <source>
        <dbReference type="PROSITE" id="PS50196"/>
    </source>
</evidence>
<keyword evidence="2" id="KW-0539">Nucleus</keyword>
<evidence type="ECO:0000313" key="6">
    <source>
        <dbReference type="EMBL" id="RWQ95529.1"/>
    </source>
</evidence>
<feature type="compositionally biased region" description="Basic and acidic residues" evidence="3">
    <location>
        <begin position="215"/>
        <end position="224"/>
    </location>
</feature>
<dbReference type="PANTHER" id="PTHR23138:SF142">
    <property type="entry name" value="RAN-BINDING PROTEIN 3B-RELATED"/>
    <property type="match status" value="1"/>
</dbReference>
<sequence length="590" mass="63065">MASDTQEHNGASTAEKEDHVTPLPPDNTSSPDLPSSPSSEDKEPQNPKGTNEITPPPSDYAENKINPEVDPGTRNQEQKATQTVARKDDAAVFLIIVFLILALFFTMPAKLESNKKNVGTDTNEDPTTSDNDNTGERPVRQKLKETTIAGNPEVSENTDTSDSRSTSRGRASRKRSFDDLQTDNNDAAAESKDENSHRRKRSRDSKELTTPPPEQSKDVDDKSKILSPKKKRSIDQLEKDDAKIEEPAGKATYENGLSEPEKKRHRDNSQERSAAEASKDEASKPSLPSAFANTSAVSPFASLAPKSKKEEEAPKTTHVTSASAFASSTFGAFASSTQSPFGSLGASTSSVFKSTSTTESEKPATAGFAAAAGPSPFAAAATSSTSAFGTLGSGFSGFAAAAPKPGGGLTSFAAPGGPGIIGAEKAKPFGSSGDNSDEEGEQDEAKPGSELPTFEKDKEDERFFEQPIETGEEEETTYFSCKAKLFGFSGKEWKERGLGTFKVNVKEPKGDGKKTARLIMRADGVLRVMLNTPIFKGMTVGDATGKEPSTKQLHLASLENGRSVPLLLRTGSNDLAKELYHVIQKLQEEL</sequence>
<accession>A0A443HUM7</accession>
<feature type="compositionally biased region" description="Polar residues" evidence="3">
    <location>
        <begin position="73"/>
        <end position="84"/>
    </location>
</feature>
<dbReference type="PROSITE" id="PS50196">
    <property type="entry name" value="RANBD1"/>
    <property type="match status" value="1"/>
</dbReference>
<dbReference type="STRING" id="264951.A0A443HUM7"/>
<feature type="domain" description="RanBD1" evidence="5">
    <location>
        <begin position="444"/>
        <end position="590"/>
    </location>
</feature>
<keyword evidence="4" id="KW-0472">Membrane</keyword>
<evidence type="ECO:0000256" key="4">
    <source>
        <dbReference type="SAM" id="Phobius"/>
    </source>
</evidence>
<dbReference type="SUPFAM" id="SSF50729">
    <property type="entry name" value="PH domain-like"/>
    <property type="match status" value="1"/>
</dbReference>
<feature type="compositionally biased region" description="Polar residues" evidence="3">
    <location>
        <begin position="116"/>
        <end position="132"/>
    </location>
</feature>
<dbReference type="InterPro" id="IPR011993">
    <property type="entry name" value="PH-like_dom_sf"/>
</dbReference>
<feature type="region of interest" description="Disordered" evidence="3">
    <location>
        <begin position="340"/>
        <end position="369"/>
    </location>
</feature>
<evidence type="ECO:0000256" key="1">
    <source>
        <dbReference type="ARBA" id="ARBA00004123"/>
    </source>
</evidence>
<dbReference type="CDD" id="cd13180">
    <property type="entry name" value="RanBD_RanBP3"/>
    <property type="match status" value="1"/>
</dbReference>
<feature type="transmembrane region" description="Helical" evidence="4">
    <location>
        <begin position="90"/>
        <end position="107"/>
    </location>
</feature>
<protein>
    <submittedName>
        <fullName evidence="6">Putative nuclear protein export protein Yrb2</fullName>
    </submittedName>
</protein>
<dbReference type="InterPro" id="IPR000156">
    <property type="entry name" value="Ran_bind_dom"/>
</dbReference>
<evidence type="ECO:0000256" key="2">
    <source>
        <dbReference type="ARBA" id="ARBA00023242"/>
    </source>
</evidence>
<comment type="caution">
    <text evidence="6">The sequence shown here is derived from an EMBL/GenBank/DDBJ whole genome shotgun (WGS) entry which is preliminary data.</text>
</comment>
<dbReference type="VEuPathDB" id="FungiDB:C8Q69DRAFT_444435"/>
<dbReference type="PANTHER" id="PTHR23138">
    <property type="entry name" value="RAN BINDING PROTEIN"/>
    <property type="match status" value="1"/>
</dbReference>
<gene>
    <name evidence="6" type="ORF">C8Q69DRAFT_444435</name>
</gene>
<feature type="compositionally biased region" description="Basic and acidic residues" evidence="3">
    <location>
        <begin position="134"/>
        <end position="145"/>
    </location>
</feature>
<dbReference type="GeneID" id="39598273"/>
<organism evidence="6 7">
    <name type="scientific">Byssochlamys spectabilis</name>
    <name type="common">Paecilomyces variotii</name>
    <dbReference type="NCBI Taxonomy" id="264951"/>
    <lineage>
        <taxon>Eukaryota</taxon>
        <taxon>Fungi</taxon>
        <taxon>Dikarya</taxon>
        <taxon>Ascomycota</taxon>
        <taxon>Pezizomycotina</taxon>
        <taxon>Eurotiomycetes</taxon>
        <taxon>Eurotiomycetidae</taxon>
        <taxon>Eurotiales</taxon>
        <taxon>Thermoascaceae</taxon>
        <taxon>Paecilomyces</taxon>
    </lineage>
</organism>
<comment type="subcellular location">
    <subcellularLocation>
        <location evidence="1">Nucleus</location>
    </subcellularLocation>
</comment>
<dbReference type="InterPro" id="IPR045255">
    <property type="entry name" value="RanBP1-like"/>
</dbReference>
<dbReference type="Proteomes" id="UP000283841">
    <property type="component" value="Unassembled WGS sequence"/>
</dbReference>
<feature type="compositionally biased region" description="Low complexity" evidence="3">
    <location>
        <begin position="26"/>
        <end position="38"/>
    </location>
</feature>
<proteinExistence type="predicted"/>
<feature type="compositionally biased region" description="Low complexity" evidence="3">
    <location>
        <begin position="347"/>
        <end position="369"/>
    </location>
</feature>
<dbReference type="EMBL" id="RCNU01000005">
    <property type="protein sequence ID" value="RWQ95529.1"/>
    <property type="molecule type" value="Genomic_DNA"/>
</dbReference>
<dbReference type="RefSeq" id="XP_028485174.1">
    <property type="nucleotide sequence ID" value="XM_028628996.1"/>
</dbReference>
<keyword evidence="7" id="KW-1185">Reference proteome</keyword>
<dbReference type="Gene3D" id="2.30.29.30">
    <property type="entry name" value="Pleckstrin-homology domain (PH domain)/Phosphotyrosine-binding domain (PTB)"/>
    <property type="match status" value="1"/>
</dbReference>
<reference evidence="6 7" key="1">
    <citation type="journal article" date="2018" name="Front. Microbiol.">
        <title>Genomic and genetic insights into a cosmopolitan fungus, Paecilomyces variotii (Eurotiales).</title>
        <authorList>
            <person name="Urquhart A.S."/>
            <person name="Mondo S.J."/>
            <person name="Makela M.R."/>
            <person name="Hane J.K."/>
            <person name="Wiebenga A."/>
            <person name="He G."/>
            <person name="Mihaltcheva S."/>
            <person name="Pangilinan J."/>
            <person name="Lipzen A."/>
            <person name="Barry K."/>
            <person name="de Vries R.P."/>
            <person name="Grigoriev I.V."/>
            <person name="Idnurm A."/>
        </authorList>
    </citation>
    <scope>NUCLEOTIDE SEQUENCE [LARGE SCALE GENOMIC DNA]</scope>
    <source>
        <strain evidence="6 7">CBS 101075</strain>
    </source>
</reference>
<evidence type="ECO:0000256" key="3">
    <source>
        <dbReference type="SAM" id="MobiDB-lite"/>
    </source>
</evidence>
<dbReference type="Pfam" id="PF00638">
    <property type="entry name" value="Ran_BP1"/>
    <property type="match status" value="1"/>
</dbReference>
<keyword evidence="4" id="KW-1133">Transmembrane helix</keyword>
<feature type="compositionally biased region" description="Basic and acidic residues" evidence="3">
    <location>
        <begin position="233"/>
        <end position="248"/>
    </location>
</feature>
<feature type="region of interest" description="Disordered" evidence="3">
    <location>
        <begin position="1"/>
        <end position="84"/>
    </location>
</feature>
<name>A0A443HUM7_BYSSP</name>
<feature type="region of interest" description="Disordered" evidence="3">
    <location>
        <begin position="114"/>
        <end position="321"/>
    </location>
</feature>
<evidence type="ECO:0000313" key="7">
    <source>
        <dbReference type="Proteomes" id="UP000283841"/>
    </source>
</evidence>
<dbReference type="AlphaFoldDB" id="A0A443HUM7"/>